<dbReference type="GO" id="GO:0016020">
    <property type="term" value="C:membrane"/>
    <property type="evidence" value="ECO:0007669"/>
    <property type="project" value="TreeGrafter"/>
</dbReference>
<proteinExistence type="predicted"/>
<dbReference type="InterPro" id="IPR027417">
    <property type="entry name" value="P-loop_NTPase"/>
</dbReference>
<keyword evidence="6" id="KW-0472">Membrane</keyword>
<keyword evidence="9" id="KW-1185">Reference proteome</keyword>
<dbReference type="SUPFAM" id="SSF52540">
    <property type="entry name" value="P-loop containing nucleoside triphosphate hydrolases"/>
    <property type="match status" value="1"/>
</dbReference>
<evidence type="ECO:0000259" key="7">
    <source>
        <dbReference type="PROSITE" id="PS50893"/>
    </source>
</evidence>
<evidence type="ECO:0000256" key="4">
    <source>
        <dbReference type="ARBA" id="ARBA00022840"/>
    </source>
</evidence>
<dbReference type="GO" id="GO:0016887">
    <property type="term" value="F:ATP hydrolysis activity"/>
    <property type="evidence" value="ECO:0007669"/>
    <property type="project" value="InterPro"/>
</dbReference>
<reference evidence="8 9" key="1">
    <citation type="journal article" date="2018" name="BMC Genomics">
        <title>The genome of Naegleria lovaniensis, the basis for a comparative approach to unravel pathogenicity factors of the human pathogenic amoeba N. fowleri.</title>
        <authorList>
            <person name="Liechti N."/>
            <person name="Schurch N."/>
            <person name="Bruggmann R."/>
            <person name="Wittwer M."/>
        </authorList>
    </citation>
    <scope>NUCLEOTIDE SEQUENCE [LARGE SCALE GENOMIC DNA]</scope>
    <source>
        <strain evidence="8 9">ATCC 30569</strain>
    </source>
</reference>
<dbReference type="PANTHER" id="PTHR24223:SF330">
    <property type="entry name" value="ATP-BINDING CASSETTE SUB-FAMILY C MEMBER 10"/>
    <property type="match status" value="1"/>
</dbReference>
<keyword evidence="2" id="KW-0812">Transmembrane</keyword>
<dbReference type="AlphaFoldDB" id="A0AA88GLY8"/>
<comment type="caution">
    <text evidence="8">The sequence shown here is derived from an EMBL/GenBank/DDBJ whole genome shotgun (WGS) entry which is preliminary data.</text>
</comment>
<feature type="domain" description="ABC transporter" evidence="7">
    <location>
        <begin position="73"/>
        <end position="321"/>
    </location>
</feature>
<dbReference type="PANTHER" id="PTHR24223">
    <property type="entry name" value="ATP-BINDING CASSETTE SUB-FAMILY C"/>
    <property type="match status" value="1"/>
</dbReference>
<accession>A0AA88GLY8</accession>
<name>A0AA88GLY8_NAELO</name>
<dbReference type="InterPro" id="IPR050173">
    <property type="entry name" value="ABC_transporter_C-like"/>
</dbReference>
<keyword evidence="4" id="KW-0067">ATP-binding</keyword>
<dbReference type="InterPro" id="IPR017871">
    <property type="entry name" value="ABC_transporter-like_CS"/>
</dbReference>
<dbReference type="InterPro" id="IPR003593">
    <property type="entry name" value="AAA+_ATPase"/>
</dbReference>
<dbReference type="CDD" id="cd03244">
    <property type="entry name" value="ABCC_MRP_domain2"/>
    <property type="match status" value="1"/>
</dbReference>
<dbReference type="PROSITE" id="PS00211">
    <property type="entry name" value="ABC_TRANSPORTER_1"/>
    <property type="match status" value="1"/>
</dbReference>
<evidence type="ECO:0000256" key="2">
    <source>
        <dbReference type="ARBA" id="ARBA00022692"/>
    </source>
</evidence>
<evidence type="ECO:0000256" key="6">
    <source>
        <dbReference type="ARBA" id="ARBA00023136"/>
    </source>
</evidence>
<evidence type="ECO:0000313" key="9">
    <source>
        <dbReference type="Proteomes" id="UP000816034"/>
    </source>
</evidence>
<dbReference type="Gene3D" id="3.40.50.300">
    <property type="entry name" value="P-loop containing nucleotide triphosphate hydrolases"/>
    <property type="match status" value="1"/>
</dbReference>
<dbReference type="Proteomes" id="UP000816034">
    <property type="component" value="Unassembled WGS sequence"/>
</dbReference>
<dbReference type="GO" id="GO:0042626">
    <property type="term" value="F:ATPase-coupled transmembrane transporter activity"/>
    <property type="evidence" value="ECO:0007669"/>
    <property type="project" value="TreeGrafter"/>
</dbReference>
<keyword evidence="5" id="KW-1133">Transmembrane helix</keyword>
<keyword evidence="3" id="KW-0547">Nucleotide-binding</keyword>
<evidence type="ECO:0000256" key="5">
    <source>
        <dbReference type="ARBA" id="ARBA00022989"/>
    </source>
</evidence>
<organism evidence="8 9">
    <name type="scientific">Naegleria lovaniensis</name>
    <name type="common">Amoeba</name>
    <dbReference type="NCBI Taxonomy" id="51637"/>
    <lineage>
        <taxon>Eukaryota</taxon>
        <taxon>Discoba</taxon>
        <taxon>Heterolobosea</taxon>
        <taxon>Tetramitia</taxon>
        <taxon>Eutetramitia</taxon>
        <taxon>Vahlkampfiidae</taxon>
        <taxon>Naegleria</taxon>
    </lineage>
</organism>
<dbReference type="GeneID" id="68097710"/>
<sequence>MATHVSLHIAISLFYRRLSSLIISSSRLITTYTKATNSLACVEKVQHFTNTIEEENYSYPNLAFKEFQTEGSIVFHNVSMRYRKENALALDSISFGIKPGQKCAIIGKTASGKSSIFNCLLRFQEIEKDLQNSSGIYLDGIDIREIPLTTLRKCLSYIPQQPTLFLGTLRENLDFNSSLSDSEIIQVLDKVGLTEVLHHKILNESSKFDNILDYKILDDANNFSQGEKQLICLARCILKKSKIILMDEATSNIDNYTDVQIQKTLRGPLFENCTIITIAHRIATVKDYDKMILLSNGQVLMDDIPEVVLRQFETHVMERNKHFNETLRPLYFRQ</sequence>
<dbReference type="RefSeq" id="XP_044548354.1">
    <property type="nucleotide sequence ID" value="XM_044694985.1"/>
</dbReference>
<dbReference type="Pfam" id="PF00005">
    <property type="entry name" value="ABC_tran"/>
    <property type="match status" value="1"/>
</dbReference>
<evidence type="ECO:0000313" key="8">
    <source>
        <dbReference type="EMBL" id="KAG2382675.1"/>
    </source>
</evidence>
<protein>
    <recommendedName>
        <fullName evidence="7">ABC transporter domain-containing protein</fullName>
    </recommendedName>
</protein>
<dbReference type="EMBL" id="PYSW02000023">
    <property type="protein sequence ID" value="KAG2382675.1"/>
    <property type="molecule type" value="Genomic_DNA"/>
</dbReference>
<gene>
    <name evidence="8" type="ORF">C9374_005255</name>
</gene>
<dbReference type="PROSITE" id="PS50893">
    <property type="entry name" value="ABC_TRANSPORTER_2"/>
    <property type="match status" value="1"/>
</dbReference>
<evidence type="ECO:0000256" key="3">
    <source>
        <dbReference type="ARBA" id="ARBA00022741"/>
    </source>
</evidence>
<dbReference type="SMART" id="SM00382">
    <property type="entry name" value="AAA"/>
    <property type="match status" value="1"/>
</dbReference>
<evidence type="ECO:0000256" key="1">
    <source>
        <dbReference type="ARBA" id="ARBA00022448"/>
    </source>
</evidence>
<keyword evidence="1" id="KW-0813">Transport</keyword>
<dbReference type="InterPro" id="IPR003439">
    <property type="entry name" value="ABC_transporter-like_ATP-bd"/>
</dbReference>
<dbReference type="FunFam" id="3.40.50.300:FF:000630">
    <property type="entry name" value="ATP-binding cassette (ABC) transporter, putative"/>
    <property type="match status" value="1"/>
</dbReference>
<dbReference type="GO" id="GO:0005524">
    <property type="term" value="F:ATP binding"/>
    <property type="evidence" value="ECO:0007669"/>
    <property type="project" value="UniProtKB-KW"/>
</dbReference>